<feature type="domain" description="Amidase" evidence="1">
    <location>
        <begin position="335"/>
        <end position="436"/>
    </location>
</feature>
<name>A0ABW4MYK4_9CAUL</name>
<protein>
    <submittedName>
        <fullName evidence="2">Amidase family protein</fullName>
    </submittedName>
</protein>
<dbReference type="PANTHER" id="PTHR43372:SF4">
    <property type="entry name" value="FATTY-ACID AMIDE HYDROLASE 2"/>
    <property type="match status" value="1"/>
</dbReference>
<gene>
    <name evidence="2" type="ORF">ACFSC0_04540</name>
</gene>
<feature type="domain" description="Amidase" evidence="1">
    <location>
        <begin position="26"/>
        <end position="315"/>
    </location>
</feature>
<dbReference type="InterPro" id="IPR036928">
    <property type="entry name" value="AS_sf"/>
</dbReference>
<dbReference type="SUPFAM" id="SSF75304">
    <property type="entry name" value="Amidase signature (AS) enzymes"/>
    <property type="match status" value="1"/>
</dbReference>
<evidence type="ECO:0000313" key="3">
    <source>
        <dbReference type="Proteomes" id="UP001597237"/>
    </source>
</evidence>
<comment type="caution">
    <text evidence="2">The sequence shown here is derived from an EMBL/GenBank/DDBJ whole genome shotgun (WGS) entry which is preliminary data.</text>
</comment>
<organism evidence="2 3">
    <name type="scientific">Phenylobacterium terrae</name>
    <dbReference type="NCBI Taxonomy" id="2665495"/>
    <lineage>
        <taxon>Bacteria</taxon>
        <taxon>Pseudomonadati</taxon>
        <taxon>Pseudomonadota</taxon>
        <taxon>Alphaproteobacteria</taxon>
        <taxon>Caulobacterales</taxon>
        <taxon>Caulobacteraceae</taxon>
        <taxon>Phenylobacterium</taxon>
    </lineage>
</organism>
<keyword evidence="3" id="KW-1185">Reference proteome</keyword>
<reference evidence="3" key="1">
    <citation type="journal article" date="2019" name="Int. J. Syst. Evol. Microbiol.">
        <title>The Global Catalogue of Microorganisms (GCM) 10K type strain sequencing project: providing services to taxonomists for standard genome sequencing and annotation.</title>
        <authorList>
            <consortium name="The Broad Institute Genomics Platform"/>
            <consortium name="The Broad Institute Genome Sequencing Center for Infectious Disease"/>
            <person name="Wu L."/>
            <person name="Ma J."/>
        </authorList>
    </citation>
    <scope>NUCLEOTIDE SEQUENCE [LARGE SCALE GENOMIC DNA]</scope>
    <source>
        <strain evidence="3">DFY28</strain>
    </source>
</reference>
<accession>A0ABW4MYK4</accession>
<evidence type="ECO:0000313" key="2">
    <source>
        <dbReference type="EMBL" id="MFD1782653.1"/>
    </source>
</evidence>
<evidence type="ECO:0000259" key="1">
    <source>
        <dbReference type="Pfam" id="PF01425"/>
    </source>
</evidence>
<dbReference type="RefSeq" id="WP_377282327.1">
    <property type="nucleotide sequence ID" value="NZ_JBHRSI010000006.1"/>
</dbReference>
<proteinExistence type="predicted"/>
<dbReference type="Pfam" id="PF01425">
    <property type="entry name" value="Amidase"/>
    <property type="match status" value="2"/>
</dbReference>
<dbReference type="InterPro" id="IPR023631">
    <property type="entry name" value="Amidase_dom"/>
</dbReference>
<dbReference type="EMBL" id="JBHUEY010000001">
    <property type="protein sequence ID" value="MFD1782653.1"/>
    <property type="molecule type" value="Genomic_DNA"/>
</dbReference>
<dbReference type="Gene3D" id="3.90.1300.10">
    <property type="entry name" value="Amidase signature (AS) domain"/>
    <property type="match status" value="1"/>
</dbReference>
<dbReference type="Proteomes" id="UP001597237">
    <property type="component" value="Unassembled WGS sequence"/>
</dbReference>
<dbReference type="InterPro" id="IPR052739">
    <property type="entry name" value="FAAH2"/>
</dbReference>
<dbReference type="PANTHER" id="PTHR43372">
    <property type="entry name" value="FATTY-ACID AMIDE HYDROLASE"/>
    <property type="match status" value="1"/>
</dbReference>
<sequence length="463" mass="48216">MAIDYPAATVRQLRAALDAREVSAEELAQAAIARIERLDGPINAVVVRDFERALATARAADMAIRAGERAPLLGVPMTVKESFGVAGLPHTWGSEMFREVVAVEDAVAVSRLKAAGAVILGKTNVPPMLADWQSTNPLFGRTCNPWDLTRSPGGSSGGSAAALAAGYAPLEFGSDIGGSIRVPAAFCGVFGHKPSYKLVPMRGHGPPALEGEDAPLAVVGPLARTAEDLALALDVVAGPDEDMAIAYRLALPAPRQTRLSGFRVLILDRHPAAATDGAILSALNGLADELARAGARVVRSHPDLPDLGAAMDAYLGLLNSVVSRGRPDAEPISAHAYLDCLDAQNRVRAKWAQVFGDVDVVLAPVFGALAFPHTDLAWGERGLLIDGAKTPYGVQLAWPSVALFGALPATVFPAGLSDTGLPVGLQAIGPFLEDRTSLAFAAAVERELGRGFTAPPLQALEPA</sequence>